<evidence type="ECO:0000256" key="8">
    <source>
        <dbReference type="ARBA" id="ARBA00022777"/>
    </source>
</evidence>
<dbReference type="InterPro" id="IPR004358">
    <property type="entry name" value="Sig_transdc_His_kin-like_C"/>
</dbReference>
<dbReference type="NCBIfam" id="NF012163">
    <property type="entry name" value="BaeS_SmeS"/>
    <property type="match status" value="1"/>
</dbReference>
<dbReference type="PROSITE" id="PS51755">
    <property type="entry name" value="OMPR_PHOB"/>
    <property type="match status" value="1"/>
</dbReference>
<dbReference type="InterPro" id="IPR003660">
    <property type="entry name" value="HAMP_dom"/>
</dbReference>
<dbReference type="SMART" id="SM00388">
    <property type="entry name" value="HisKA"/>
    <property type="match status" value="1"/>
</dbReference>
<dbReference type="InterPro" id="IPR036097">
    <property type="entry name" value="HisK_dim/P_sf"/>
</dbReference>
<feature type="domain" description="Response regulatory" evidence="19">
    <location>
        <begin position="465"/>
        <end position="578"/>
    </location>
</feature>
<dbReference type="SUPFAM" id="SSF52172">
    <property type="entry name" value="CheY-like"/>
    <property type="match status" value="1"/>
</dbReference>
<dbReference type="CDD" id="cd00383">
    <property type="entry name" value="trans_reg_C"/>
    <property type="match status" value="1"/>
</dbReference>
<dbReference type="NCBIfam" id="NF007837">
    <property type="entry name" value="PRK10549.1"/>
    <property type="match status" value="1"/>
</dbReference>
<evidence type="ECO:0000256" key="17">
    <source>
        <dbReference type="SAM" id="Phobius"/>
    </source>
</evidence>
<dbReference type="GO" id="GO:0005886">
    <property type="term" value="C:plasma membrane"/>
    <property type="evidence" value="ECO:0007669"/>
    <property type="project" value="UniProtKB-SubCell"/>
</dbReference>
<dbReference type="CDD" id="cd00082">
    <property type="entry name" value="HisKA"/>
    <property type="match status" value="1"/>
</dbReference>
<keyword evidence="17" id="KW-1133">Transmembrane helix</keyword>
<dbReference type="InterPro" id="IPR036890">
    <property type="entry name" value="HATPase_C_sf"/>
</dbReference>
<evidence type="ECO:0000256" key="11">
    <source>
        <dbReference type="ARBA" id="ARBA00023125"/>
    </source>
</evidence>
<keyword evidence="5" id="KW-0963">Cytoplasm</keyword>
<evidence type="ECO:0000313" key="22">
    <source>
        <dbReference type="EMBL" id="VFS76936.1"/>
    </source>
</evidence>
<keyword evidence="11 15" id="KW-0238">DNA-binding</keyword>
<dbReference type="SMART" id="SM00304">
    <property type="entry name" value="HAMP"/>
    <property type="match status" value="1"/>
</dbReference>
<dbReference type="Proteomes" id="UP000401081">
    <property type="component" value="Unassembled WGS sequence"/>
</dbReference>
<dbReference type="PROSITE" id="PS50110">
    <property type="entry name" value="RESPONSE_REGULATORY"/>
    <property type="match status" value="1"/>
</dbReference>
<evidence type="ECO:0000256" key="16">
    <source>
        <dbReference type="SAM" id="MobiDB-lite"/>
    </source>
</evidence>
<dbReference type="PROSITE" id="PS50109">
    <property type="entry name" value="HIS_KIN"/>
    <property type="match status" value="1"/>
</dbReference>
<dbReference type="Pfam" id="PF00486">
    <property type="entry name" value="Trans_reg_C"/>
    <property type="match status" value="1"/>
</dbReference>
<dbReference type="Gene3D" id="1.10.287.130">
    <property type="match status" value="1"/>
</dbReference>
<evidence type="ECO:0000256" key="3">
    <source>
        <dbReference type="ARBA" id="ARBA00004496"/>
    </source>
</evidence>
<keyword evidence="9" id="KW-0902">Two-component regulatory system</keyword>
<keyword evidence="12" id="KW-0804">Transcription</keyword>
<evidence type="ECO:0000256" key="5">
    <source>
        <dbReference type="ARBA" id="ARBA00022490"/>
    </source>
</evidence>
<comment type="subcellular location">
    <subcellularLocation>
        <location evidence="2">Cell inner membrane</location>
        <topology evidence="2">Multi-pass membrane protein</topology>
    </subcellularLocation>
    <subcellularLocation>
        <location evidence="3">Cytoplasm</location>
    </subcellularLocation>
</comment>
<evidence type="ECO:0000256" key="10">
    <source>
        <dbReference type="ARBA" id="ARBA00023015"/>
    </source>
</evidence>
<comment type="catalytic activity">
    <reaction evidence="1">
        <text>ATP + protein L-histidine = ADP + protein N-phospho-L-histidine.</text>
        <dbReference type="EC" id="2.7.13.3"/>
    </reaction>
</comment>
<dbReference type="FunFam" id="1.10.10.10:FF:000117">
    <property type="entry name" value="Two-component system response regulator BaeR"/>
    <property type="match status" value="1"/>
</dbReference>
<dbReference type="FunFam" id="1.10.287.130:FF:000014">
    <property type="entry name" value="Signal transduction histidine-protein kinase BaeS"/>
    <property type="match status" value="1"/>
</dbReference>
<dbReference type="SUPFAM" id="SSF46894">
    <property type="entry name" value="C-terminal effector domain of the bipartite response regulators"/>
    <property type="match status" value="1"/>
</dbReference>
<dbReference type="InterPro" id="IPR036388">
    <property type="entry name" value="WH-like_DNA-bd_sf"/>
</dbReference>
<dbReference type="Gene3D" id="6.10.250.690">
    <property type="match status" value="1"/>
</dbReference>
<feature type="DNA-binding region" description="OmpR/PhoB-type" evidence="15">
    <location>
        <begin position="584"/>
        <end position="687"/>
    </location>
</feature>
<dbReference type="InterPro" id="IPR005467">
    <property type="entry name" value="His_kinase_dom"/>
</dbReference>
<dbReference type="AlphaFoldDB" id="A0A485BXY5"/>
<dbReference type="EC" id="2.7.13.3" evidence="4"/>
<dbReference type="InterPro" id="IPR016032">
    <property type="entry name" value="Sig_transdc_resp-reg_C-effctor"/>
</dbReference>
<dbReference type="InterPro" id="IPR001867">
    <property type="entry name" value="OmpR/PhoB-type_DNA-bd"/>
</dbReference>
<evidence type="ECO:0000256" key="1">
    <source>
        <dbReference type="ARBA" id="ARBA00000085"/>
    </source>
</evidence>
<evidence type="ECO:0000259" key="19">
    <source>
        <dbReference type="PROSITE" id="PS50110"/>
    </source>
</evidence>
<dbReference type="Pfam" id="PF00072">
    <property type="entry name" value="Response_reg"/>
    <property type="match status" value="1"/>
</dbReference>
<keyword evidence="23" id="KW-1185">Reference proteome</keyword>
<feature type="domain" description="HAMP" evidence="20">
    <location>
        <begin position="173"/>
        <end position="225"/>
    </location>
</feature>
<dbReference type="PROSITE" id="PS50885">
    <property type="entry name" value="HAMP"/>
    <property type="match status" value="1"/>
</dbReference>
<dbReference type="InterPro" id="IPR011006">
    <property type="entry name" value="CheY-like_superfamily"/>
</dbReference>
<proteinExistence type="predicted"/>
<evidence type="ECO:0000256" key="15">
    <source>
        <dbReference type="PROSITE-ProRule" id="PRU01091"/>
    </source>
</evidence>
<evidence type="ECO:0000256" key="13">
    <source>
        <dbReference type="ARBA" id="ARBA00069907"/>
    </source>
</evidence>
<feature type="region of interest" description="Disordered" evidence="16">
    <location>
        <begin position="62"/>
        <end position="84"/>
    </location>
</feature>
<evidence type="ECO:0000256" key="4">
    <source>
        <dbReference type="ARBA" id="ARBA00012438"/>
    </source>
</evidence>
<dbReference type="GO" id="GO:0045893">
    <property type="term" value="P:positive regulation of DNA-templated transcription"/>
    <property type="evidence" value="ECO:0007669"/>
    <property type="project" value="UniProtKB-ARBA"/>
</dbReference>
<keyword evidence="8 22" id="KW-0418">Kinase</keyword>
<dbReference type="NCBIfam" id="NF007982">
    <property type="entry name" value="PRK10710.1"/>
    <property type="match status" value="1"/>
</dbReference>
<dbReference type="PRINTS" id="PR00344">
    <property type="entry name" value="BCTRLSENSOR"/>
</dbReference>
<evidence type="ECO:0000256" key="9">
    <source>
        <dbReference type="ARBA" id="ARBA00023012"/>
    </source>
</evidence>
<dbReference type="Gene3D" id="3.40.50.2300">
    <property type="match status" value="1"/>
</dbReference>
<reference evidence="22 23" key="1">
    <citation type="submission" date="2019-03" db="EMBL/GenBank/DDBJ databases">
        <authorList>
            <consortium name="Pathogen Informatics"/>
        </authorList>
    </citation>
    <scope>NUCLEOTIDE SEQUENCE [LARGE SCALE GENOMIC DNA]</scope>
    <source>
        <strain evidence="22 23">NCTC12993</strain>
    </source>
</reference>
<evidence type="ECO:0000256" key="12">
    <source>
        <dbReference type="ARBA" id="ARBA00023163"/>
    </source>
</evidence>
<name>A0A485BXY5_KLUCR</name>
<dbReference type="PANTHER" id="PTHR43547:SF2">
    <property type="entry name" value="HYBRID SIGNAL TRANSDUCTION HISTIDINE KINASE C"/>
    <property type="match status" value="1"/>
</dbReference>
<dbReference type="GO" id="GO:0000155">
    <property type="term" value="F:phosphorelay sensor kinase activity"/>
    <property type="evidence" value="ECO:0007669"/>
    <property type="project" value="InterPro"/>
</dbReference>
<keyword evidence="10" id="KW-0805">Transcription regulation</keyword>
<organism evidence="22 23">
    <name type="scientific">Kluyvera cryocrescens</name>
    <name type="common">Kluyvera citrophila</name>
    <dbReference type="NCBI Taxonomy" id="580"/>
    <lineage>
        <taxon>Bacteria</taxon>
        <taxon>Pseudomonadati</taxon>
        <taxon>Pseudomonadota</taxon>
        <taxon>Gammaproteobacteria</taxon>
        <taxon>Enterobacterales</taxon>
        <taxon>Enterobacteriaceae</taxon>
        <taxon>Kluyvera</taxon>
    </lineage>
</organism>
<evidence type="ECO:0000256" key="2">
    <source>
        <dbReference type="ARBA" id="ARBA00004429"/>
    </source>
</evidence>
<dbReference type="SUPFAM" id="SSF158472">
    <property type="entry name" value="HAMP domain-like"/>
    <property type="match status" value="1"/>
</dbReference>
<keyword evidence="7 22" id="KW-0808">Transferase</keyword>
<dbReference type="Pfam" id="PF00672">
    <property type="entry name" value="HAMP"/>
    <property type="match status" value="1"/>
</dbReference>
<dbReference type="Pfam" id="PF02518">
    <property type="entry name" value="HATPase_c"/>
    <property type="match status" value="1"/>
</dbReference>
<keyword evidence="17" id="KW-0472">Membrane</keyword>
<evidence type="ECO:0000313" key="23">
    <source>
        <dbReference type="Proteomes" id="UP000401081"/>
    </source>
</evidence>
<evidence type="ECO:0000256" key="7">
    <source>
        <dbReference type="ARBA" id="ARBA00022679"/>
    </source>
</evidence>
<dbReference type="FunFam" id="3.40.50.2300:FF:000080">
    <property type="entry name" value="Two-component system response regulator BaeR"/>
    <property type="match status" value="1"/>
</dbReference>
<protein>
    <recommendedName>
        <fullName evidence="13">Transcriptional regulatory protein BaeR</fullName>
        <ecNumber evidence="4">2.7.13.3</ecNumber>
    </recommendedName>
</protein>
<feature type="modified residue" description="4-aspartylphosphate" evidence="14">
    <location>
        <position position="514"/>
    </location>
</feature>
<dbReference type="SUPFAM" id="SSF55874">
    <property type="entry name" value="ATPase domain of HSP90 chaperone/DNA topoisomerase II/histidine kinase"/>
    <property type="match status" value="1"/>
</dbReference>
<evidence type="ECO:0000259" key="21">
    <source>
        <dbReference type="PROSITE" id="PS51755"/>
    </source>
</evidence>
<dbReference type="SMART" id="SM00862">
    <property type="entry name" value="Trans_reg_C"/>
    <property type="match status" value="1"/>
</dbReference>
<accession>A0A485BXY5</accession>
<dbReference type="PANTHER" id="PTHR43547">
    <property type="entry name" value="TWO-COMPONENT HISTIDINE KINASE"/>
    <property type="match status" value="1"/>
</dbReference>
<dbReference type="Gene3D" id="3.30.565.10">
    <property type="entry name" value="Histidine kinase-like ATPase, C-terminal domain"/>
    <property type="match status" value="1"/>
</dbReference>
<evidence type="ECO:0000259" key="18">
    <source>
        <dbReference type="PROSITE" id="PS50109"/>
    </source>
</evidence>
<feature type="domain" description="OmpR/PhoB-type" evidence="21">
    <location>
        <begin position="584"/>
        <end position="687"/>
    </location>
</feature>
<dbReference type="SMART" id="SM00448">
    <property type="entry name" value="REC"/>
    <property type="match status" value="1"/>
</dbReference>
<evidence type="ECO:0000256" key="6">
    <source>
        <dbReference type="ARBA" id="ARBA00022553"/>
    </source>
</evidence>
<dbReference type="EMBL" id="CAADJD010000023">
    <property type="protein sequence ID" value="VFS76936.1"/>
    <property type="molecule type" value="Genomic_DNA"/>
</dbReference>
<dbReference type="Pfam" id="PF00512">
    <property type="entry name" value="HisKA"/>
    <property type="match status" value="1"/>
</dbReference>
<feature type="domain" description="Histidine kinase" evidence="18">
    <location>
        <begin position="233"/>
        <end position="447"/>
    </location>
</feature>
<dbReference type="InterPro" id="IPR001789">
    <property type="entry name" value="Sig_transdc_resp-reg_receiver"/>
</dbReference>
<dbReference type="Gene3D" id="6.10.340.10">
    <property type="match status" value="1"/>
</dbReference>
<dbReference type="InterPro" id="IPR003594">
    <property type="entry name" value="HATPase_dom"/>
</dbReference>
<evidence type="ECO:0000256" key="14">
    <source>
        <dbReference type="PROSITE-ProRule" id="PRU00169"/>
    </source>
</evidence>
<dbReference type="Gene3D" id="1.10.10.10">
    <property type="entry name" value="Winged helix-like DNA-binding domain superfamily/Winged helix DNA-binding domain"/>
    <property type="match status" value="1"/>
</dbReference>
<keyword evidence="17" id="KW-0812">Transmembrane</keyword>
<evidence type="ECO:0000259" key="20">
    <source>
        <dbReference type="PROSITE" id="PS50885"/>
    </source>
</evidence>
<dbReference type="CDD" id="cd19938">
    <property type="entry name" value="REC_OmpR_BaeR-like"/>
    <property type="match status" value="1"/>
</dbReference>
<dbReference type="GO" id="GO:0000976">
    <property type="term" value="F:transcription cis-regulatory region binding"/>
    <property type="evidence" value="ECO:0007669"/>
    <property type="project" value="UniProtKB-ARBA"/>
</dbReference>
<sequence length="693" mass="77635">MHWAVRISFERGFIDYIKRGNEQRLQLLSDALAEQYAQHGNWRFLRNNDRFIFQILRSFEHDNNEDKMPPGPPGPGMGPERGGMPPHGWRTQFWVVDQNARVLVGPREAVPHDGTRRGIIVNGMEVGAVIASPVERLTRNTDINFDRQQRRTSWLIVGLATLLAALATFPLARGLIAPVRRLVEGTHKLAAGDFSTRVPVTSGDELGKLAQDFNQLASTLEKNQQMRRDLMADISHELRTPLAVLRGELEAIQDGVRKFTPESVTSLQAEVATLTKLVNDLHQLSMSDEGALAYQKSPVDIISLLEIAADAFRERLASRGLTLNLALAENATVFGDPDRLMQLFNNLLENSLRYTDSGGQVLIRTHLNPQHIVMEFADSGPGVTDEQLSKLCERFYRTEGSRNRASGGSGLGLAICANIVAAHGGRLEVGHSPFGGVSIKVGVTAGTRNTERDMTELPIDENAPRILIVEDEPKLGQLLIDYLLAAHYAPTLISHGDKVLPYVHQSPPNLILLDLMLPGTDGLTLCREIRRFSDVPIVMVTAKIEEIDRLLGLEIGADDYICKPYSPREVVARVKTILRRCKPRQELQALDEQSPLIVDENRFQASWRDRLLDLTPAEFRLLKTLSQEPGKVFSREQLLNHLYDDYRVVTDRTIDSHIKNLRRKLESLDAEQSFIRAVYGVGYRWEADACRMA</sequence>
<dbReference type="CDD" id="cd06225">
    <property type="entry name" value="HAMP"/>
    <property type="match status" value="1"/>
</dbReference>
<feature type="transmembrane region" description="Helical" evidence="17">
    <location>
        <begin position="154"/>
        <end position="172"/>
    </location>
</feature>
<dbReference type="GO" id="GO:0005737">
    <property type="term" value="C:cytoplasm"/>
    <property type="evidence" value="ECO:0007669"/>
    <property type="project" value="UniProtKB-SubCell"/>
</dbReference>
<gene>
    <name evidence="22" type="primary">baeS</name>
    <name evidence="22" type="ORF">NCTC12993_05506</name>
</gene>
<dbReference type="SUPFAM" id="SSF47384">
    <property type="entry name" value="Homodimeric domain of signal transducing histidine kinase"/>
    <property type="match status" value="1"/>
</dbReference>
<dbReference type="SMART" id="SM00387">
    <property type="entry name" value="HATPase_c"/>
    <property type="match status" value="1"/>
</dbReference>
<keyword evidence="6 14" id="KW-0597">Phosphoprotein</keyword>
<dbReference type="InterPro" id="IPR003661">
    <property type="entry name" value="HisK_dim/P_dom"/>
</dbReference>